<dbReference type="AlphaFoldDB" id="A0AA87RNZ0"/>
<feature type="region of interest" description="Disordered" evidence="1">
    <location>
        <begin position="1"/>
        <end position="22"/>
    </location>
</feature>
<dbReference type="InterPro" id="IPR044876">
    <property type="entry name" value="HRDC_dom_sf"/>
</dbReference>
<evidence type="ECO:0000259" key="2">
    <source>
        <dbReference type="SMART" id="SM00474"/>
    </source>
</evidence>
<keyword evidence="4" id="KW-1185">Reference proteome</keyword>
<dbReference type="CDD" id="cd06142">
    <property type="entry name" value="RNaseD_exo"/>
    <property type="match status" value="1"/>
</dbReference>
<dbReference type="EMBL" id="BJUU01000027">
    <property type="protein sequence ID" value="GEK81417.1"/>
    <property type="molecule type" value="Genomic_DNA"/>
</dbReference>
<keyword evidence="3" id="KW-0269">Exonuclease</keyword>
<dbReference type="Gene3D" id="1.10.150.80">
    <property type="entry name" value="HRDC domain"/>
    <property type="match status" value="2"/>
</dbReference>
<dbReference type="PANTHER" id="PTHR47649">
    <property type="entry name" value="RIBONUCLEASE D"/>
    <property type="match status" value="1"/>
</dbReference>
<dbReference type="SMART" id="SM00474">
    <property type="entry name" value="35EXOc"/>
    <property type="match status" value="1"/>
</dbReference>
<keyword evidence="3" id="KW-0378">Hydrolase</keyword>
<protein>
    <submittedName>
        <fullName evidence="3">3'-5' exonuclease</fullName>
    </submittedName>
</protein>
<proteinExistence type="predicted"/>
<feature type="domain" description="3'-5' exonuclease" evidence="2">
    <location>
        <begin position="31"/>
        <end position="197"/>
    </location>
</feature>
<sequence length="424" mass="46235">MAEAPPETAGAEAQPEPTQPELPEARAVGPLEVIVDDAALAAAVERLRGGTGPVAVDAERANGFRYSARAYLVQLHRRGAGTVLIDPTAFADLSPVQEAIGGEEWIIHAASQDLPCLREVGLEPATLFDTELGARLAGFERVGLAAVTERLVGLRLRKEHGASDWSTRPIPRAWLEYAALDVEVLPDARDALAAELEQQGKQEIAAQEFAYALERRPKPPAAEPWRRLSGIHTIRDRRQLAVARELWLARDALASSTDTAPGRLVPDRSLMAAVTADVDSKGRLAARKDFSGRASRSELDRWWSAIERGRATEELPQLRVRSDEPPPPRFWKNRRPEADARLKAARAAVQAAADELSMPSENLLMPDTLRRVAWEPTAPTPDAVAEVLRAREARPWQVAAIAQRIAAAFVEADQAVPEPSDTDS</sequence>
<dbReference type="SUPFAM" id="SSF53098">
    <property type="entry name" value="Ribonuclease H-like"/>
    <property type="match status" value="1"/>
</dbReference>
<evidence type="ECO:0000256" key="1">
    <source>
        <dbReference type="SAM" id="MobiDB-lite"/>
    </source>
</evidence>
<keyword evidence="3" id="KW-0540">Nuclease</keyword>
<reference evidence="3 4" key="1">
    <citation type="submission" date="2019-07" db="EMBL/GenBank/DDBJ databases">
        <title>Whole genome shotgun sequence of Agrococcus baldri NBRC 103055.</title>
        <authorList>
            <person name="Hosoyama A."/>
            <person name="Uohara A."/>
            <person name="Ohji S."/>
            <person name="Ichikawa N."/>
        </authorList>
    </citation>
    <scope>NUCLEOTIDE SEQUENCE [LARGE SCALE GENOMIC DNA]</scope>
    <source>
        <strain evidence="3 4">NBRC 103055</strain>
    </source>
</reference>
<name>A0AA87RNZ0_9MICO</name>
<dbReference type="InterPro" id="IPR012337">
    <property type="entry name" value="RNaseH-like_sf"/>
</dbReference>
<gene>
    <name evidence="3" type="ORF">ABA31_27680</name>
</gene>
<dbReference type="Pfam" id="PF18305">
    <property type="entry name" value="DNA_pol_A_exoN"/>
    <property type="match status" value="1"/>
</dbReference>
<feature type="compositionally biased region" description="Low complexity" evidence="1">
    <location>
        <begin position="1"/>
        <end position="16"/>
    </location>
</feature>
<dbReference type="GO" id="GO:0000166">
    <property type="term" value="F:nucleotide binding"/>
    <property type="evidence" value="ECO:0007669"/>
    <property type="project" value="InterPro"/>
</dbReference>
<accession>A0AA87RNZ0</accession>
<dbReference type="InterPro" id="IPR036397">
    <property type="entry name" value="RNaseH_sf"/>
</dbReference>
<comment type="caution">
    <text evidence="3">The sequence shown here is derived from an EMBL/GenBank/DDBJ whole genome shotgun (WGS) entry which is preliminary data.</text>
</comment>
<organism evidence="3 4">
    <name type="scientific">Agrococcus baldri</name>
    <dbReference type="NCBI Taxonomy" id="153730"/>
    <lineage>
        <taxon>Bacteria</taxon>
        <taxon>Bacillati</taxon>
        <taxon>Actinomycetota</taxon>
        <taxon>Actinomycetes</taxon>
        <taxon>Micrococcales</taxon>
        <taxon>Microbacteriaceae</taxon>
        <taxon>Agrococcus</taxon>
    </lineage>
</organism>
<evidence type="ECO:0000313" key="3">
    <source>
        <dbReference type="EMBL" id="GEK81417.1"/>
    </source>
</evidence>
<dbReference type="PANTHER" id="PTHR47649:SF1">
    <property type="entry name" value="RIBONUCLEASE D"/>
    <property type="match status" value="1"/>
</dbReference>
<dbReference type="SUPFAM" id="SSF47819">
    <property type="entry name" value="HRDC-like"/>
    <property type="match status" value="1"/>
</dbReference>
<dbReference type="GO" id="GO:0003676">
    <property type="term" value="F:nucleic acid binding"/>
    <property type="evidence" value="ECO:0007669"/>
    <property type="project" value="InterPro"/>
</dbReference>
<dbReference type="GO" id="GO:0006139">
    <property type="term" value="P:nucleobase-containing compound metabolic process"/>
    <property type="evidence" value="ECO:0007669"/>
    <property type="project" value="InterPro"/>
</dbReference>
<dbReference type="GO" id="GO:0008408">
    <property type="term" value="F:3'-5' exonuclease activity"/>
    <property type="evidence" value="ECO:0007669"/>
    <property type="project" value="InterPro"/>
</dbReference>
<dbReference type="Pfam" id="PF01612">
    <property type="entry name" value="DNA_pol_A_exo1"/>
    <property type="match status" value="1"/>
</dbReference>
<dbReference type="InterPro" id="IPR010997">
    <property type="entry name" value="HRDC-like_sf"/>
</dbReference>
<dbReference type="InterPro" id="IPR041605">
    <property type="entry name" value="Exo_C"/>
</dbReference>
<dbReference type="Gene3D" id="3.30.420.10">
    <property type="entry name" value="Ribonuclease H-like superfamily/Ribonuclease H"/>
    <property type="match status" value="1"/>
</dbReference>
<dbReference type="Proteomes" id="UP000321749">
    <property type="component" value="Unassembled WGS sequence"/>
</dbReference>
<dbReference type="InterPro" id="IPR051086">
    <property type="entry name" value="RNase_D-like"/>
</dbReference>
<evidence type="ECO:0000313" key="4">
    <source>
        <dbReference type="Proteomes" id="UP000321749"/>
    </source>
</evidence>
<dbReference type="InterPro" id="IPR002562">
    <property type="entry name" value="3'-5'_exonuclease_dom"/>
</dbReference>